<dbReference type="FunFam" id="1.20.58.2010:FF:000001">
    <property type="entry name" value="Rop guanine nucleotide exchange factor 14"/>
    <property type="match status" value="1"/>
</dbReference>
<keyword evidence="5" id="KW-1185">Reference proteome</keyword>
<reference evidence="6" key="1">
    <citation type="submission" date="2025-08" db="UniProtKB">
        <authorList>
            <consortium name="RefSeq"/>
        </authorList>
    </citation>
    <scope>IDENTIFICATION</scope>
</reference>
<dbReference type="InParanoid" id="A0A1U8AKB0"/>
<dbReference type="Proteomes" id="UP000189703">
    <property type="component" value="Unplaced"/>
</dbReference>
<dbReference type="GO" id="GO:0005085">
    <property type="term" value="F:guanyl-nucleotide exchange factor activity"/>
    <property type="evidence" value="ECO:0000318"/>
    <property type="project" value="GO_Central"/>
</dbReference>
<feature type="compositionally biased region" description="Polar residues" evidence="3">
    <location>
        <begin position="533"/>
        <end position="542"/>
    </location>
</feature>
<dbReference type="GO" id="GO:0005886">
    <property type="term" value="C:plasma membrane"/>
    <property type="evidence" value="ECO:0000318"/>
    <property type="project" value="GO_Central"/>
</dbReference>
<dbReference type="FunCoup" id="A0A1U8AKB0">
    <property type="interactions" value="1426"/>
</dbReference>
<proteinExistence type="predicted"/>
<sequence>MRRLACCRWDREISLDFDEQEGRIMTYNGLESCILNSSSYDNESGTSRADGCPSDSLDEVTSSCSSSKDVFGSFSSQPLLNKHINHSHDEWEDVSNSSQRFYAKEKPAYGVKFTDTEAMKERFSKLLLGEDITGGCKGLSTALALSNAITNLAASIFGEMWKLEPLSDEKKSKWRREMDWFLSPTNYMVELVPAKQHDINGGILEIMTPKVRSDIHMNLPALQKLDSMLIEILDSMVNTEFWYEEGGSRGEGRSKSARPSRRWWLPSPRVPRAGLSITEKKKLIHQGKVVHQVFKATKAINENVLLEMPVPTVIKNALPKSGRANLGEELYKVLNAESSSVEEMFNSLHLKSEHSALDTMNRLETAVFAWTQKIAEQASGKSPRNSWYFVKDPISELDKIEVLLGRAESLLQTIKIRFPNIPQTFLDVTKVQYNMDVGHSILEAYSRVLGSLAFSILSRIGDILQEDVFSNPNSPVVTCCFSGLNFSGMFESPQVESRVCHSLIEQINKADRQFCESSESKSSDVDFSDSEPKTSSVTSTPCRSRVWCIGREACRSVSLANSP</sequence>
<keyword evidence="1 2" id="KW-0344">Guanine-nucleotide releasing factor</keyword>
<evidence type="ECO:0000256" key="2">
    <source>
        <dbReference type="PROSITE-ProRule" id="PRU00663"/>
    </source>
</evidence>
<evidence type="ECO:0000313" key="5">
    <source>
        <dbReference type="Proteomes" id="UP000189703"/>
    </source>
</evidence>
<dbReference type="eggNOG" id="ENOG502QPJS">
    <property type="taxonomic scope" value="Eukaryota"/>
</dbReference>
<feature type="region of interest" description="Disordered" evidence="3">
    <location>
        <begin position="520"/>
        <end position="542"/>
    </location>
</feature>
<dbReference type="AlphaFoldDB" id="A0A1U8AKB0"/>
<dbReference type="PROSITE" id="PS51334">
    <property type="entry name" value="PRONE"/>
    <property type="match status" value="1"/>
</dbReference>
<evidence type="ECO:0000259" key="4">
    <source>
        <dbReference type="PROSITE" id="PS51334"/>
    </source>
</evidence>
<dbReference type="InterPro" id="IPR038937">
    <property type="entry name" value="RopGEF"/>
</dbReference>
<dbReference type="PANTHER" id="PTHR33101">
    <property type="entry name" value="ROP GUANINE NUCLEOTIDE EXCHANGE FACTOR 1"/>
    <property type="match status" value="1"/>
</dbReference>
<dbReference type="OrthoDB" id="1053009at2759"/>
<name>A0A1U8AKB0_NELNU</name>
<dbReference type="InterPro" id="IPR005512">
    <property type="entry name" value="PRONE_dom"/>
</dbReference>
<protein>
    <submittedName>
        <fullName evidence="6">Rop guanine nucleotide exchange factor 14-like isoform X1</fullName>
    </submittedName>
</protein>
<gene>
    <name evidence="6" type="primary">LOC104603931</name>
</gene>
<dbReference type="Gene3D" id="1.20.58.2010">
    <property type="entry name" value="PRONE domain, subdomain 1"/>
    <property type="match status" value="2"/>
</dbReference>
<dbReference type="FunFam" id="1.20.58.2010:FF:000003">
    <property type="entry name" value="Rop guanine nucleotide exchange factor 14"/>
    <property type="match status" value="1"/>
</dbReference>
<dbReference type="OMA" id="WNFMKDS"/>
<dbReference type="Pfam" id="PF03759">
    <property type="entry name" value="PRONE"/>
    <property type="match status" value="1"/>
</dbReference>
<feature type="domain" description="PRONE" evidence="4">
    <location>
        <begin position="106"/>
        <end position="477"/>
    </location>
</feature>
<dbReference type="GeneID" id="104603931"/>
<organism evidence="5 6">
    <name type="scientific">Nelumbo nucifera</name>
    <name type="common">Sacred lotus</name>
    <dbReference type="NCBI Taxonomy" id="4432"/>
    <lineage>
        <taxon>Eukaryota</taxon>
        <taxon>Viridiplantae</taxon>
        <taxon>Streptophyta</taxon>
        <taxon>Embryophyta</taxon>
        <taxon>Tracheophyta</taxon>
        <taxon>Spermatophyta</taxon>
        <taxon>Magnoliopsida</taxon>
        <taxon>Proteales</taxon>
        <taxon>Nelumbonaceae</taxon>
        <taxon>Nelumbo</taxon>
    </lineage>
</organism>
<accession>A0A1U8AKB0</accession>
<evidence type="ECO:0000256" key="1">
    <source>
        <dbReference type="ARBA" id="ARBA00022658"/>
    </source>
</evidence>
<evidence type="ECO:0000256" key="3">
    <source>
        <dbReference type="SAM" id="MobiDB-lite"/>
    </source>
</evidence>
<dbReference type="PANTHER" id="PTHR33101:SF2">
    <property type="entry name" value="ROP GUANINE NUCLEOTIDE EXCHANGE FACTOR 14"/>
    <property type="match status" value="1"/>
</dbReference>
<dbReference type="KEGG" id="nnu:104603931"/>
<evidence type="ECO:0000313" key="6">
    <source>
        <dbReference type="RefSeq" id="XP_010266408.1"/>
    </source>
</evidence>
<dbReference type="RefSeq" id="XP_010266408.1">
    <property type="nucleotide sequence ID" value="XM_010268106.2"/>
</dbReference>